<proteinExistence type="predicted"/>
<dbReference type="InterPro" id="IPR035967">
    <property type="entry name" value="SWAP/Surp_sf"/>
</dbReference>
<evidence type="ECO:0000256" key="7">
    <source>
        <dbReference type="SAM" id="MobiDB-lite"/>
    </source>
</evidence>
<dbReference type="PANTHER" id="PTHR15316:SF1">
    <property type="entry name" value="SPLICING FACTOR 3A SUBUNIT 1"/>
    <property type="match status" value="1"/>
</dbReference>
<dbReference type="FunCoup" id="A0A165GEY2">
    <property type="interactions" value="867"/>
</dbReference>
<feature type="region of interest" description="Disordered" evidence="7">
    <location>
        <begin position="1"/>
        <end position="26"/>
    </location>
</feature>
<dbReference type="FunFam" id="1.10.10.790:FF:000001">
    <property type="entry name" value="Splicing factor 3a, subunit 1"/>
    <property type="match status" value="1"/>
</dbReference>
<dbReference type="GO" id="GO:0003723">
    <property type="term" value="F:RNA binding"/>
    <property type="evidence" value="ECO:0007669"/>
    <property type="project" value="InterPro"/>
</dbReference>
<dbReference type="Proteomes" id="UP000077266">
    <property type="component" value="Unassembled WGS sequence"/>
</dbReference>
<keyword evidence="10" id="KW-1185">Reference proteome</keyword>
<evidence type="ECO:0000256" key="2">
    <source>
        <dbReference type="ARBA" id="ARBA00022664"/>
    </source>
</evidence>
<comment type="subcellular location">
    <subcellularLocation>
        <location evidence="1">Nucleus</location>
    </subcellularLocation>
</comment>
<feature type="compositionally biased region" description="Acidic residues" evidence="7">
    <location>
        <begin position="339"/>
        <end position="349"/>
    </location>
</feature>
<dbReference type="Gene3D" id="1.10.10.790">
    <property type="entry name" value="Surp module"/>
    <property type="match status" value="2"/>
</dbReference>
<feature type="domain" description="SURP motif" evidence="8">
    <location>
        <begin position="45"/>
        <end position="89"/>
    </location>
</feature>
<dbReference type="Gene3D" id="3.10.20.90">
    <property type="entry name" value="Phosphatidylinositol 3-kinase Catalytic Subunit, Chain A, domain 1"/>
    <property type="match status" value="1"/>
</dbReference>
<dbReference type="GO" id="GO:0071004">
    <property type="term" value="C:U2-type prespliceosome"/>
    <property type="evidence" value="ECO:0007669"/>
    <property type="project" value="TreeGrafter"/>
</dbReference>
<dbReference type="EMBL" id="KV426049">
    <property type="protein sequence ID" value="KZV90420.1"/>
    <property type="molecule type" value="Genomic_DNA"/>
</dbReference>
<keyword evidence="6" id="KW-0539">Nucleus</keyword>
<feature type="region of interest" description="Disordered" evidence="7">
    <location>
        <begin position="328"/>
        <end position="370"/>
    </location>
</feature>
<feature type="region of interest" description="Disordered" evidence="7">
    <location>
        <begin position="100"/>
        <end position="130"/>
    </location>
</feature>
<evidence type="ECO:0000256" key="1">
    <source>
        <dbReference type="ARBA" id="ARBA00004123"/>
    </source>
</evidence>
<evidence type="ECO:0000256" key="4">
    <source>
        <dbReference type="ARBA" id="ARBA00022737"/>
    </source>
</evidence>
<dbReference type="InterPro" id="IPR000061">
    <property type="entry name" value="Surp"/>
</dbReference>
<dbReference type="PROSITE" id="PS50128">
    <property type="entry name" value="SURP"/>
    <property type="match status" value="2"/>
</dbReference>
<dbReference type="GO" id="GO:0071013">
    <property type="term" value="C:catalytic step 2 spliceosome"/>
    <property type="evidence" value="ECO:0007669"/>
    <property type="project" value="TreeGrafter"/>
</dbReference>
<feature type="domain" description="SURP motif" evidence="8">
    <location>
        <begin position="149"/>
        <end position="191"/>
    </location>
</feature>
<dbReference type="Pfam" id="PF01805">
    <property type="entry name" value="Surp"/>
    <property type="match status" value="2"/>
</dbReference>
<dbReference type="SMART" id="SM00648">
    <property type="entry name" value="SWAP"/>
    <property type="match status" value="2"/>
</dbReference>
<evidence type="ECO:0000256" key="6">
    <source>
        <dbReference type="ARBA" id="ARBA00023242"/>
    </source>
</evidence>
<dbReference type="GO" id="GO:0000381">
    <property type="term" value="P:regulation of alternative mRNA splicing, via spliceosome"/>
    <property type="evidence" value="ECO:0007669"/>
    <property type="project" value="TreeGrafter"/>
</dbReference>
<keyword evidence="4" id="KW-0677">Repeat</keyword>
<name>A0A165GEY2_EXIGL</name>
<keyword evidence="2" id="KW-0507">mRNA processing</keyword>
<organism evidence="9 10">
    <name type="scientific">Exidia glandulosa HHB12029</name>
    <dbReference type="NCBI Taxonomy" id="1314781"/>
    <lineage>
        <taxon>Eukaryota</taxon>
        <taxon>Fungi</taxon>
        <taxon>Dikarya</taxon>
        <taxon>Basidiomycota</taxon>
        <taxon>Agaricomycotina</taxon>
        <taxon>Agaricomycetes</taxon>
        <taxon>Auriculariales</taxon>
        <taxon>Exidiaceae</taxon>
        <taxon>Exidia</taxon>
    </lineage>
</organism>
<dbReference type="STRING" id="1314781.A0A165GEY2"/>
<dbReference type="InterPro" id="IPR045146">
    <property type="entry name" value="SF3A1"/>
</dbReference>
<dbReference type="SUPFAM" id="SSF54236">
    <property type="entry name" value="Ubiquitin-like"/>
    <property type="match status" value="1"/>
</dbReference>
<keyword evidence="3" id="KW-0747">Spliceosome</keyword>
<evidence type="ECO:0000256" key="3">
    <source>
        <dbReference type="ARBA" id="ARBA00022728"/>
    </source>
</evidence>
<evidence type="ECO:0000259" key="8">
    <source>
        <dbReference type="PROSITE" id="PS50128"/>
    </source>
</evidence>
<accession>A0A165GEY2</accession>
<dbReference type="AlphaFoldDB" id="A0A165GEY2"/>
<evidence type="ECO:0000313" key="9">
    <source>
        <dbReference type="EMBL" id="KZV90420.1"/>
    </source>
</evidence>
<dbReference type="InterPro" id="IPR022030">
    <property type="entry name" value="SF3A1_dom"/>
</dbReference>
<gene>
    <name evidence="9" type="ORF">EXIGLDRAFT_720355</name>
</gene>
<evidence type="ECO:0000256" key="5">
    <source>
        <dbReference type="ARBA" id="ARBA00023187"/>
    </source>
</evidence>
<dbReference type="InterPro" id="IPR035563">
    <property type="entry name" value="SF3As1_ubi"/>
</dbReference>
<dbReference type="PANTHER" id="PTHR15316">
    <property type="entry name" value="SPLICEOSOME ASSOCIATED PROTEIN 114/SWAP SPLICING FACTOR-RELATED"/>
    <property type="match status" value="1"/>
</dbReference>
<dbReference type="Pfam" id="PF12230">
    <property type="entry name" value="PRP21_like_P"/>
    <property type="match status" value="1"/>
</dbReference>
<dbReference type="FunFam" id="1.10.10.790:FF:000002">
    <property type="entry name" value="Splicing factor 3A subunit 1"/>
    <property type="match status" value="1"/>
</dbReference>
<dbReference type="GO" id="GO:0045292">
    <property type="term" value="P:mRNA cis splicing, via spliceosome"/>
    <property type="evidence" value="ECO:0007669"/>
    <property type="project" value="InterPro"/>
</dbReference>
<protein>
    <recommendedName>
        <fullName evidence="8">SURP motif domain-containing protein</fullName>
    </recommendedName>
</protein>
<evidence type="ECO:0000313" key="10">
    <source>
        <dbReference type="Proteomes" id="UP000077266"/>
    </source>
</evidence>
<dbReference type="OrthoDB" id="447637at2759"/>
<dbReference type="SUPFAM" id="SSF109905">
    <property type="entry name" value="Surp module (SWAP domain)"/>
    <property type="match status" value="2"/>
</dbReference>
<reference evidence="9 10" key="1">
    <citation type="journal article" date="2016" name="Mol. Biol. Evol.">
        <title>Comparative Genomics of Early-Diverging Mushroom-Forming Fungi Provides Insights into the Origins of Lignocellulose Decay Capabilities.</title>
        <authorList>
            <person name="Nagy L.G."/>
            <person name="Riley R."/>
            <person name="Tritt A."/>
            <person name="Adam C."/>
            <person name="Daum C."/>
            <person name="Floudas D."/>
            <person name="Sun H."/>
            <person name="Yadav J.S."/>
            <person name="Pangilinan J."/>
            <person name="Larsson K.H."/>
            <person name="Matsuura K."/>
            <person name="Barry K."/>
            <person name="Labutti K."/>
            <person name="Kuo R."/>
            <person name="Ohm R.A."/>
            <person name="Bhattacharya S.S."/>
            <person name="Shirouzu T."/>
            <person name="Yoshinaga Y."/>
            <person name="Martin F.M."/>
            <person name="Grigoriev I.V."/>
            <person name="Hibbett D.S."/>
        </authorList>
    </citation>
    <scope>NUCLEOTIDE SEQUENCE [LARGE SCALE GENOMIC DNA]</scope>
    <source>
        <strain evidence="9 10">HHB12029</strain>
    </source>
</reference>
<sequence length="771" mass="84837">MSVAVALPPANGATNGADASMPDAAPDGPRFATGLILPPPEIKTVIDRTALFVARSANPPQFETKIRQNQVNDPKFSFLNPADPYHAYYRHRMDRIAAGEEDEAASATPAKDVEGQAVTPIPQLSRGREPPAPEFILEVPHISPVDLDTIKLTALFTARRGRTFLASLSVREGRNYQFEFLRPTHTLFGYFNRLVEQYTKVLLPPQETLDKLSKLATPDGKWKILEETREYAEWEKVKREREKKRQDDREAERKAFAEIDWHDYVVVQTIEFTAADATSDLPVPMTVSEMENMTLSQKRMAAMITETAADDVEALNARRASDILQVTEGVGSAGAGDDVQMDESGDEADEVRARKRREDEERERELERAKQIQAKSLDASGSIKIRTDYVPKLGRKDKGPSHTTCQICGQQIPTDEIQEHMRIELLDPRWKEQRDMLETRKAQAAELQKGADVSATMKALARARTDMFGDELDEAARAREKAEQEAYAKEREKNVWDGHTASRLTTLEKYQTSVNFDEQIAAIHRSKGLTAEGSSIGPGIGPASVPPPMLTTLPPAPPGLPINPTLGGAPPPVAAAPVPAIPVPPPAFGQPPPMMLPPLHYPPVPVMGGAPAGFPGGMHPARMAVLAGGPPPPVAGQVRSADEMMDGSDTPPAKRQRVAKLPDGQYYPESDWINLHPHPISLRIQLPSHEDKPEWKMDGSVITVPDLPVTLLLSTLRDRIIQQLGSAVAASKMRISYGVKMLANQNSLASYNLEDEDVLTLAVKDEKKKKK</sequence>
<feature type="compositionally biased region" description="Basic and acidic residues" evidence="7">
    <location>
        <begin position="350"/>
        <end position="370"/>
    </location>
</feature>
<dbReference type="InterPro" id="IPR029071">
    <property type="entry name" value="Ubiquitin-like_domsf"/>
</dbReference>
<keyword evidence="5" id="KW-0508">mRNA splicing</keyword>
<dbReference type="InParanoid" id="A0A165GEY2"/>
<dbReference type="CDD" id="cd01800">
    <property type="entry name" value="Ubl_SF3a120"/>
    <property type="match status" value="1"/>
</dbReference>
<dbReference type="GO" id="GO:0005686">
    <property type="term" value="C:U2 snRNP"/>
    <property type="evidence" value="ECO:0007669"/>
    <property type="project" value="TreeGrafter"/>
</dbReference>